<evidence type="ECO:0000313" key="3">
    <source>
        <dbReference type="EMBL" id="ORZ31373.1"/>
    </source>
</evidence>
<feature type="compositionally biased region" description="Polar residues" evidence="2">
    <location>
        <begin position="65"/>
        <end position="80"/>
    </location>
</feature>
<comment type="caution">
    <text evidence="3">The sequence shown here is derived from an EMBL/GenBank/DDBJ whole genome shotgun (WGS) entry which is preliminary data.</text>
</comment>
<dbReference type="EMBL" id="MCFL01000061">
    <property type="protein sequence ID" value="ORZ31373.1"/>
    <property type="molecule type" value="Genomic_DNA"/>
</dbReference>
<feature type="region of interest" description="Disordered" evidence="2">
    <location>
        <begin position="1"/>
        <end position="45"/>
    </location>
</feature>
<feature type="coiled-coil region" evidence="1">
    <location>
        <begin position="166"/>
        <end position="200"/>
    </location>
</feature>
<keyword evidence="4" id="KW-1185">Reference proteome</keyword>
<gene>
    <name evidence="3" type="ORF">BCR44DRAFT_1502870</name>
</gene>
<evidence type="ECO:0000256" key="2">
    <source>
        <dbReference type="SAM" id="MobiDB-lite"/>
    </source>
</evidence>
<reference evidence="3 4" key="1">
    <citation type="submission" date="2016-07" db="EMBL/GenBank/DDBJ databases">
        <title>Pervasive Adenine N6-methylation of Active Genes in Fungi.</title>
        <authorList>
            <consortium name="DOE Joint Genome Institute"/>
            <person name="Mondo S.J."/>
            <person name="Dannebaum R.O."/>
            <person name="Kuo R.C."/>
            <person name="Labutti K."/>
            <person name="Haridas S."/>
            <person name="Kuo A."/>
            <person name="Salamov A."/>
            <person name="Ahrendt S.R."/>
            <person name="Lipzen A."/>
            <person name="Sullivan W."/>
            <person name="Andreopoulos W.B."/>
            <person name="Clum A."/>
            <person name="Lindquist E."/>
            <person name="Daum C."/>
            <person name="Ramamoorthy G.K."/>
            <person name="Gryganskyi A."/>
            <person name="Culley D."/>
            <person name="Magnuson J.K."/>
            <person name="James T.Y."/>
            <person name="O'Malley M.A."/>
            <person name="Stajich J.E."/>
            <person name="Spatafora J.W."/>
            <person name="Visel A."/>
            <person name="Grigoriev I.V."/>
        </authorList>
    </citation>
    <scope>NUCLEOTIDE SEQUENCE [LARGE SCALE GENOMIC DNA]</scope>
    <source>
        <strain evidence="3 4">PL171</strain>
    </source>
</reference>
<dbReference type="AlphaFoldDB" id="A0A1Y2HCF6"/>
<feature type="compositionally biased region" description="Acidic residues" evidence="2">
    <location>
        <begin position="36"/>
        <end position="45"/>
    </location>
</feature>
<evidence type="ECO:0000313" key="4">
    <source>
        <dbReference type="Proteomes" id="UP000193411"/>
    </source>
</evidence>
<keyword evidence="1" id="KW-0175">Coiled coil</keyword>
<dbReference type="Proteomes" id="UP000193411">
    <property type="component" value="Unassembled WGS sequence"/>
</dbReference>
<evidence type="ECO:0000256" key="1">
    <source>
        <dbReference type="SAM" id="Coils"/>
    </source>
</evidence>
<feature type="region of interest" description="Disordered" evidence="2">
    <location>
        <begin position="65"/>
        <end position="92"/>
    </location>
</feature>
<name>A0A1Y2HCF6_9FUNG</name>
<sequence length="782" mass="83318">MTSRQAPLAAFCAATPGPPKAQRVDEGPLPPQLTTNDDDELFMDDDDDIFLDPQALAILTQADAQAQSSIANTASAAPSQDTRHPPCGPTPAPTQHITMSLPPGKQPIAGRPHRCSLAFVAVTGNGPAGSASAAAVTAAAPSSDDPTLRAEIARLEAQLQTRVGEAAMLRQKLATAQAEQRKAEQDKREFEERVRSETEAKMASMMQELQQGQVGNDIPGANDSRVAAPDGRIQFSQATTTAVAPASPMRSPAVLRSAVSASGLGRMGLMRPPSMHMQVPMGPPPKFGGSQFPTFGHIGPGASSALVNEVAEPMVSSEDRMDVDGLDAPTTAPPPPPVTAEHVHRPSSHIHTLLQLVPTLHAPPELCANLLTSLTSPPPTSAAALLPPLVQVLTHITPHLRSAATEPIVNTALTTAHLAHWLARHSTAEPPSSHAPRLVPAILDTICAAATFHFRATYPPAATATTPKPTRASPRPTWPSTLIPLLFSTLDLLFTRPPTPTPSLLALPSSAYLTALEPEYLAHARDWPAPVHLALARWARVVFAYADPGPMLAHAPAGRSLLSVLVKLAHRSPDLKVVRGVLGAVHVLAARWPAKVAGRWAWEEGVGVVVERVHREAHLLVYGARQQEGVSEWERVEAVRNGLCIVYVLVVYCARADAAVRLDQLIAPGGGEAGGVAGVWTQTRLMATLANVRRWVAAEREPGAMFDEHRPRSLRQRVEARRQKEENTRMPAKTFDLEMIAELEAAVGAVVVPGSTQTQQSLTQVTVTQVYLLTSMYSGLLA</sequence>
<organism evidence="3 4">
    <name type="scientific">Catenaria anguillulae PL171</name>
    <dbReference type="NCBI Taxonomy" id="765915"/>
    <lineage>
        <taxon>Eukaryota</taxon>
        <taxon>Fungi</taxon>
        <taxon>Fungi incertae sedis</taxon>
        <taxon>Blastocladiomycota</taxon>
        <taxon>Blastocladiomycetes</taxon>
        <taxon>Blastocladiales</taxon>
        <taxon>Catenariaceae</taxon>
        <taxon>Catenaria</taxon>
    </lineage>
</organism>
<protein>
    <submittedName>
        <fullName evidence="3">Uncharacterized protein</fullName>
    </submittedName>
</protein>
<proteinExistence type="predicted"/>
<accession>A0A1Y2HCF6</accession>